<dbReference type="WBParaSite" id="ECPE_0001558701-mRNA-1">
    <property type="protein sequence ID" value="ECPE_0001558701-mRNA-1"/>
    <property type="gene ID" value="ECPE_0001558701"/>
</dbReference>
<organism evidence="2">
    <name type="scientific">Echinostoma caproni</name>
    <dbReference type="NCBI Taxonomy" id="27848"/>
    <lineage>
        <taxon>Eukaryota</taxon>
        <taxon>Metazoa</taxon>
        <taxon>Spiralia</taxon>
        <taxon>Lophotrochozoa</taxon>
        <taxon>Platyhelminthes</taxon>
        <taxon>Trematoda</taxon>
        <taxon>Digenea</taxon>
        <taxon>Plagiorchiida</taxon>
        <taxon>Echinostomata</taxon>
        <taxon>Echinostomatoidea</taxon>
        <taxon>Echinostomatidae</taxon>
        <taxon>Echinostoma</taxon>
    </lineage>
</organism>
<feature type="compositionally biased region" description="Basic and acidic residues" evidence="1">
    <location>
        <begin position="62"/>
        <end position="72"/>
    </location>
</feature>
<reference evidence="2" key="1">
    <citation type="submission" date="2016-06" db="UniProtKB">
        <authorList>
            <consortium name="WormBaseParasite"/>
        </authorList>
    </citation>
    <scope>IDENTIFICATION</scope>
</reference>
<protein>
    <submittedName>
        <fullName evidence="2">PKHG1</fullName>
    </submittedName>
</protein>
<evidence type="ECO:0000313" key="2">
    <source>
        <dbReference type="WBParaSite" id="ECPE_0001558701-mRNA-1"/>
    </source>
</evidence>
<name>A0A183B8L2_9TREM</name>
<feature type="compositionally biased region" description="Acidic residues" evidence="1">
    <location>
        <begin position="19"/>
        <end position="28"/>
    </location>
</feature>
<accession>A0A183B8L2</accession>
<proteinExistence type="predicted"/>
<feature type="region of interest" description="Disordered" evidence="1">
    <location>
        <begin position="1"/>
        <end position="74"/>
    </location>
</feature>
<sequence length="153" mass="17253">LANNRFRAIPLLKSVPEGTESDDDEEELATPRQLSPAQKERSLTRPANHIIYETDGSVEEEQAIKPHPESHSIHINGKKMDLSFTSSFKSLGQDGTIVCPPDPVTTERTNFISENPVMGQDETVVRGRRKPRKSGKTQFLYHCTYNLISIWGY</sequence>
<evidence type="ECO:0000256" key="1">
    <source>
        <dbReference type="SAM" id="MobiDB-lite"/>
    </source>
</evidence>
<dbReference type="AlphaFoldDB" id="A0A183B8L2"/>